<dbReference type="PANTHER" id="PTHR46124">
    <property type="entry name" value="D-AMINOACYL-TRNA DEACYLASE"/>
    <property type="match status" value="1"/>
</dbReference>
<organism evidence="3">
    <name type="scientific">invertebrate metagenome</name>
    <dbReference type="NCBI Taxonomy" id="1711999"/>
    <lineage>
        <taxon>unclassified sequences</taxon>
        <taxon>metagenomes</taxon>
        <taxon>organismal metagenomes</taxon>
    </lineage>
</organism>
<dbReference type="GO" id="GO:0004536">
    <property type="term" value="F:DNA nuclease activity"/>
    <property type="evidence" value="ECO:0007669"/>
    <property type="project" value="InterPro"/>
</dbReference>
<accession>A0A484H8N9</accession>
<evidence type="ECO:0000256" key="2">
    <source>
        <dbReference type="ARBA" id="ARBA00022801"/>
    </source>
</evidence>
<dbReference type="PROSITE" id="PS01137">
    <property type="entry name" value="TATD_1"/>
    <property type="match status" value="1"/>
</dbReference>
<dbReference type="InterPro" id="IPR015991">
    <property type="entry name" value="TatD/YcfH-like"/>
</dbReference>
<keyword evidence="1" id="KW-0479">Metal-binding</keyword>
<dbReference type="InterPro" id="IPR032466">
    <property type="entry name" value="Metal_Hydrolase"/>
</dbReference>
<dbReference type="GO" id="GO:0016788">
    <property type="term" value="F:hydrolase activity, acting on ester bonds"/>
    <property type="evidence" value="ECO:0007669"/>
    <property type="project" value="InterPro"/>
</dbReference>
<protein>
    <submittedName>
        <fullName evidence="3">Deoxyribonuclease YcfH</fullName>
    </submittedName>
</protein>
<dbReference type="CDD" id="cd01310">
    <property type="entry name" value="TatD_DNAse"/>
    <property type="match status" value="1"/>
</dbReference>
<dbReference type="PIRSF" id="PIRSF005902">
    <property type="entry name" value="DNase_TatD"/>
    <property type="match status" value="1"/>
</dbReference>
<dbReference type="GO" id="GO:0005829">
    <property type="term" value="C:cytosol"/>
    <property type="evidence" value="ECO:0007669"/>
    <property type="project" value="TreeGrafter"/>
</dbReference>
<dbReference type="PANTHER" id="PTHR46124:SF2">
    <property type="entry name" value="D-AMINOACYL-TRNA DEACYLASE"/>
    <property type="match status" value="1"/>
</dbReference>
<dbReference type="SUPFAM" id="SSF51556">
    <property type="entry name" value="Metallo-dependent hydrolases"/>
    <property type="match status" value="1"/>
</dbReference>
<proteinExistence type="predicted"/>
<sequence length="268" mass="29147">MLVDSHCHLDFPDYRTDFGQVLKRARQAGIGCMLTIATHASGFTRVLAVAEQHKDVYCTVGIHPHEVGREAPISVAQLVNLAQHPKVVGFGETGLDYRSAHSSHADQQQSFRVHIAAARHVGLPVIIHSRDADEDMVTILQEEMAAAPFAGLLHCYSSGPALATIAIKLGLFVSISGIVTFQKAERLGKIVSSLPITHLLIETDAPFLAPVPRRGQRNEPAFVVYTAAKVADLKGITMAEVACATTQNFLHLFTKIDSVLLKNSIENW</sequence>
<keyword evidence="2" id="KW-0378">Hydrolase</keyword>
<dbReference type="InterPro" id="IPR018228">
    <property type="entry name" value="DNase_TatD-rel_CS"/>
</dbReference>
<gene>
    <name evidence="3" type="ORF">RIEGSTA812A_PEG_11</name>
</gene>
<name>A0A484H8N9_9ZZZZ</name>
<dbReference type="GO" id="GO:0046872">
    <property type="term" value="F:metal ion binding"/>
    <property type="evidence" value="ECO:0007669"/>
    <property type="project" value="UniProtKB-KW"/>
</dbReference>
<dbReference type="NCBIfam" id="TIGR00010">
    <property type="entry name" value="YchF/TatD family DNA exonuclease"/>
    <property type="match status" value="1"/>
</dbReference>
<dbReference type="PROSITE" id="PS01090">
    <property type="entry name" value="TATD_2"/>
    <property type="match status" value="1"/>
</dbReference>
<evidence type="ECO:0000313" key="3">
    <source>
        <dbReference type="EMBL" id="VBB68538.1"/>
    </source>
</evidence>
<reference evidence="3" key="1">
    <citation type="submission" date="2018-10" db="EMBL/GenBank/DDBJ databases">
        <authorList>
            <person name="Gruber-Vodicka H."/>
            <person name="Jaeckle O."/>
        </authorList>
    </citation>
    <scope>NUCLEOTIDE SEQUENCE</scope>
</reference>
<dbReference type="EMBL" id="LR026963">
    <property type="protein sequence ID" value="VBB68538.1"/>
    <property type="molecule type" value="Genomic_DNA"/>
</dbReference>
<dbReference type="AlphaFoldDB" id="A0A484H8N9"/>
<dbReference type="InterPro" id="IPR001130">
    <property type="entry name" value="TatD-like"/>
</dbReference>
<evidence type="ECO:0000256" key="1">
    <source>
        <dbReference type="ARBA" id="ARBA00022723"/>
    </source>
</evidence>
<dbReference type="Pfam" id="PF01026">
    <property type="entry name" value="TatD_DNase"/>
    <property type="match status" value="1"/>
</dbReference>
<dbReference type="FunFam" id="3.20.20.140:FF:000005">
    <property type="entry name" value="TatD family hydrolase"/>
    <property type="match status" value="1"/>
</dbReference>
<dbReference type="Gene3D" id="3.20.20.140">
    <property type="entry name" value="Metal-dependent hydrolases"/>
    <property type="match status" value="1"/>
</dbReference>